<keyword evidence="4" id="KW-1185">Reference proteome</keyword>
<dbReference type="SUPFAM" id="SSF51735">
    <property type="entry name" value="NAD(P)-binding Rossmann-fold domains"/>
    <property type="match status" value="1"/>
</dbReference>
<dbReference type="EMBL" id="JAPXFL010000008">
    <property type="protein sequence ID" value="KAK9503026.1"/>
    <property type="molecule type" value="Genomic_DNA"/>
</dbReference>
<comment type="caution">
    <text evidence="3">The sequence shown here is derived from an EMBL/GenBank/DDBJ whole genome shotgun (WGS) entry which is preliminary data.</text>
</comment>
<dbReference type="PRINTS" id="PR00081">
    <property type="entry name" value="GDHRDH"/>
</dbReference>
<dbReference type="PRINTS" id="PR00080">
    <property type="entry name" value="SDRFAMILY"/>
</dbReference>
<reference evidence="3 4" key="1">
    <citation type="submission" date="2022-12" db="EMBL/GenBank/DDBJ databases">
        <title>Chromosome-level genome assembly of true bugs.</title>
        <authorList>
            <person name="Ma L."/>
            <person name="Li H."/>
        </authorList>
    </citation>
    <scope>NUCLEOTIDE SEQUENCE [LARGE SCALE GENOMIC DNA]</scope>
    <source>
        <strain evidence="3">Lab_2022b</strain>
    </source>
</reference>
<evidence type="ECO:0000256" key="1">
    <source>
        <dbReference type="ARBA" id="ARBA00006484"/>
    </source>
</evidence>
<dbReference type="AlphaFoldDB" id="A0AAW1CX50"/>
<gene>
    <name evidence="3" type="ORF">O3M35_011680</name>
</gene>
<dbReference type="PANTHER" id="PTHR43943">
    <property type="entry name" value="DEHYDROGENASE/REDUCTASE (SDR FAMILY) MEMBER 4"/>
    <property type="match status" value="1"/>
</dbReference>
<dbReference type="InterPro" id="IPR002347">
    <property type="entry name" value="SDR_fam"/>
</dbReference>
<name>A0AAW1CX50_9HEMI</name>
<dbReference type="Proteomes" id="UP001461498">
    <property type="component" value="Unassembled WGS sequence"/>
</dbReference>
<protein>
    <recommendedName>
        <fullName evidence="5">Dehydrogenase/reductase SDR family member 4</fullName>
    </recommendedName>
</protein>
<comment type="similarity">
    <text evidence="1">Belongs to the short-chain dehydrogenases/reductases (SDR) family.</text>
</comment>
<sequence>MALISRGLKNVLRNFTSQVQRNPAMKLQGKVAVVTASTDGIGFAIAQRLAEEGAKVVISNKDDRKRLFELANDKFGGIDILVSNAGINPDVAQVLDCSEEVWEKIFDINVKCSFLLSKEVLPYLYKRGSGCIVYNASISAFQPFSLLGAYSVSKTALLGLTKAAAEQLAPSNIRVNCVAPGIIETKFSTLLTSNDIAKQTINETVAMKRPGRPEEIASVVAFLCSDDASYITGETIIASGGMKSRL</sequence>
<dbReference type="Gene3D" id="3.40.50.720">
    <property type="entry name" value="NAD(P)-binding Rossmann-like Domain"/>
    <property type="match status" value="1"/>
</dbReference>
<dbReference type="PANTHER" id="PTHR43943:SF2">
    <property type="entry name" value="DEHYDROGENASE_REDUCTASE 4"/>
    <property type="match status" value="1"/>
</dbReference>
<proteinExistence type="inferred from homology"/>
<evidence type="ECO:0000313" key="3">
    <source>
        <dbReference type="EMBL" id="KAK9503026.1"/>
    </source>
</evidence>
<keyword evidence="2" id="KW-0560">Oxidoreductase</keyword>
<dbReference type="FunFam" id="3.40.50.720:FF:000084">
    <property type="entry name" value="Short-chain dehydrogenase reductase"/>
    <property type="match status" value="1"/>
</dbReference>
<dbReference type="Pfam" id="PF13561">
    <property type="entry name" value="adh_short_C2"/>
    <property type="match status" value="1"/>
</dbReference>
<dbReference type="InterPro" id="IPR020904">
    <property type="entry name" value="Sc_DH/Rdtase_CS"/>
</dbReference>
<dbReference type="InterPro" id="IPR036291">
    <property type="entry name" value="NAD(P)-bd_dom_sf"/>
</dbReference>
<evidence type="ECO:0000313" key="4">
    <source>
        <dbReference type="Proteomes" id="UP001461498"/>
    </source>
</evidence>
<organism evidence="3 4">
    <name type="scientific">Rhynocoris fuscipes</name>
    <dbReference type="NCBI Taxonomy" id="488301"/>
    <lineage>
        <taxon>Eukaryota</taxon>
        <taxon>Metazoa</taxon>
        <taxon>Ecdysozoa</taxon>
        <taxon>Arthropoda</taxon>
        <taxon>Hexapoda</taxon>
        <taxon>Insecta</taxon>
        <taxon>Pterygota</taxon>
        <taxon>Neoptera</taxon>
        <taxon>Paraneoptera</taxon>
        <taxon>Hemiptera</taxon>
        <taxon>Heteroptera</taxon>
        <taxon>Panheteroptera</taxon>
        <taxon>Cimicomorpha</taxon>
        <taxon>Reduviidae</taxon>
        <taxon>Harpactorinae</taxon>
        <taxon>Harpactorini</taxon>
        <taxon>Rhynocoris</taxon>
    </lineage>
</organism>
<dbReference type="GO" id="GO:0004090">
    <property type="term" value="F:carbonyl reductase (NADPH) activity"/>
    <property type="evidence" value="ECO:0007669"/>
    <property type="project" value="TreeGrafter"/>
</dbReference>
<accession>A0AAW1CX50</accession>
<evidence type="ECO:0000256" key="2">
    <source>
        <dbReference type="ARBA" id="ARBA00023002"/>
    </source>
</evidence>
<dbReference type="PROSITE" id="PS00061">
    <property type="entry name" value="ADH_SHORT"/>
    <property type="match status" value="1"/>
</dbReference>
<evidence type="ECO:0008006" key="5">
    <source>
        <dbReference type="Google" id="ProtNLM"/>
    </source>
</evidence>